<gene>
    <name evidence="1" type="ORF">GCM10012284_64210</name>
</gene>
<evidence type="ECO:0000313" key="2">
    <source>
        <dbReference type="Proteomes" id="UP000656042"/>
    </source>
</evidence>
<proteinExistence type="predicted"/>
<keyword evidence="2" id="KW-1185">Reference proteome</keyword>
<dbReference type="RefSeq" id="WP_189083106.1">
    <property type="nucleotide sequence ID" value="NZ_BMMX01000081.1"/>
</dbReference>
<evidence type="ECO:0000313" key="1">
    <source>
        <dbReference type="EMBL" id="GGL20705.1"/>
    </source>
</evidence>
<name>A0A8J3C5H3_9ACTN</name>
<dbReference type="Proteomes" id="UP000656042">
    <property type="component" value="Unassembled WGS sequence"/>
</dbReference>
<comment type="caution">
    <text evidence="1">The sequence shown here is derived from an EMBL/GenBank/DDBJ whole genome shotgun (WGS) entry which is preliminary data.</text>
</comment>
<dbReference type="AlphaFoldDB" id="A0A8J3C5H3"/>
<organism evidence="1 2">
    <name type="scientific">Mangrovihabitans endophyticus</name>
    <dbReference type="NCBI Taxonomy" id="1751298"/>
    <lineage>
        <taxon>Bacteria</taxon>
        <taxon>Bacillati</taxon>
        <taxon>Actinomycetota</taxon>
        <taxon>Actinomycetes</taxon>
        <taxon>Micromonosporales</taxon>
        <taxon>Micromonosporaceae</taxon>
        <taxon>Mangrovihabitans</taxon>
    </lineage>
</organism>
<reference evidence="1" key="1">
    <citation type="journal article" date="2014" name="Int. J. Syst. Evol. Microbiol.">
        <title>Complete genome sequence of Corynebacterium casei LMG S-19264T (=DSM 44701T), isolated from a smear-ripened cheese.</title>
        <authorList>
            <consortium name="US DOE Joint Genome Institute (JGI-PGF)"/>
            <person name="Walter F."/>
            <person name="Albersmeier A."/>
            <person name="Kalinowski J."/>
            <person name="Ruckert C."/>
        </authorList>
    </citation>
    <scope>NUCLEOTIDE SEQUENCE</scope>
    <source>
        <strain evidence="1">CGMCC 4.7299</strain>
    </source>
</reference>
<reference evidence="1" key="2">
    <citation type="submission" date="2020-09" db="EMBL/GenBank/DDBJ databases">
        <authorList>
            <person name="Sun Q."/>
            <person name="Zhou Y."/>
        </authorList>
    </citation>
    <scope>NUCLEOTIDE SEQUENCE</scope>
    <source>
        <strain evidence="1">CGMCC 4.7299</strain>
    </source>
</reference>
<accession>A0A8J3C5H3</accession>
<dbReference type="EMBL" id="BMMX01000081">
    <property type="protein sequence ID" value="GGL20705.1"/>
    <property type="molecule type" value="Genomic_DNA"/>
</dbReference>
<sequence length="62" mass="7002">MTTRVGLHFPSDLAFDTWEQAGHKISRLIDSSAWCLGDWLVYGQDRYADRYRNAVAAAVMAP</sequence>
<protein>
    <submittedName>
        <fullName evidence="1">Uncharacterized protein</fullName>
    </submittedName>
</protein>